<keyword evidence="1" id="KW-0175">Coiled coil</keyword>
<evidence type="ECO:0000313" key="3">
    <source>
        <dbReference type="EMBL" id="KAF7357772.1"/>
    </source>
</evidence>
<feature type="coiled-coil region" evidence="1">
    <location>
        <begin position="7"/>
        <end position="41"/>
    </location>
</feature>
<dbReference type="InterPro" id="IPR032675">
    <property type="entry name" value="LRR_dom_sf"/>
</dbReference>
<comment type="caution">
    <text evidence="3">The sequence shown here is derived from an EMBL/GenBank/DDBJ whole genome shotgun (WGS) entry which is preliminary data.</text>
</comment>
<organism evidence="3 4">
    <name type="scientific">Mycena venus</name>
    <dbReference type="NCBI Taxonomy" id="2733690"/>
    <lineage>
        <taxon>Eukaryota</taxon>
        <taxon>Fungi</taxon>
        <taxon>Dikarya</taxon>
        <taxon>Basidiomycota</taxon>
        <taxon>Agaricomycotina</taxon>
        <taxon>Agaricomycetes</taxon>
        <taxon>Agaricomycetidae</taxon>
        <taxon>Agaricales</taxon>
        <taxon>Marasmiineae</taxon>
        <taxon>Mycenaceae</taxon>
        <taxon>Mycena</taxon>
    </lineage>
</organism>
<evidence type="ECO:0000256" key="1">
    <source>
        <dbReference type="SAM" id="Coils"/>
    </source>
</evidence>
<dbReference type="Gene3D" id="1.20.1280.50">
    <property type="match status" value="1"/>
</dbReference>
<accession>A0A8H6YFU6</accession>
<sequence length="470" mass="52865">MSEIPCREQVLAQISATEANIRRLTTEIDELESQRQKERRAVGRLWFMILPVGTLPTELLLEIFALAVQSRTDVDRRSPPYGPDHPIHQTLLLSHVCSLWRQIVLTSPRLWVAGLIDVRLDRKGYLPRNLARLTMLLDRSSPLPLTVSLAGGKAENGADPARAAILHALIPTVSRWKDLKAGHYSFFNELNASPGSFTALEKLDIHLRSNQLHLFSTSSHLRYLRLVMEDRMSPGDVLRIPWAQLTHLDLEESNPTTCRLVLLQCTNVVSARFQTTFDWDTNVDAPATVLPFLQTLKVQLWALEVVGHIGPLLGPLTLPALQSFRILGGEVWPAQEFSTFQMRAPNISQIFLTRSLIASEELVTLLRLAPALTSLTLMSCARCINDPFLQAFTYDVGDGNNLVPHLHDLRWQSVGYHHLDYALFESAIRSRCSADVTPLKQVIVDGSSFRRLPVAQMQDLKEKGLELHII</sequence>
<keyword evidence="4" id="KW-1185">Reference proteome</keyword>
<dbReference type="Gene3D" id="3.80.10.10">
    <property type="entry name" value="Ribonuclease Inhibitor"/>
    <property type="match status" value="1"/>
</dbReference>
<proteinExistence type="predicted"/>
<keyword evidence="2" id="KW-0812">Transmembrane</keyword>
<dbReference type="SUPFAM" id="SSF52047">
    <property type="entry name" value="RNI-like"/>
    <property type="match status" value="1"/>
</dbReference>
<name>A0A8H6YFU6_9AGAR</name>
<evidence type="ECO:0000256" key="2">
    <source>
        <dbReference type="SAM" id="Phobius"/>
    </source>
</evidence>
<feature type="transmembrane region" description="Helical" evidence="2">
    <location>
        <begin position="45"/>
        <end position="68"/>
    </location>
</feature>
<keyword evidence="2" id="KW-1133">Transmembrane helix</keyword>
<keyword evidence="2" id="KW-0472">Membrane</keyword>
<dbReference type="OrthoDB" id="3003884at2759"/>
<gene>
    <name evidence="3" type="ORF">MVEN_00823200</name>
</gene>
<protein>
    <submittedName>
        <fullName evidence="3">F-box domain-containing protein</fullName>
    </submittedName>
</protein>
<evidence type="ECO:0000313" key="4">
    <source>
        <dbReference type="Proteomes" id="UP000620124"/>
    </source>
</evidence>
<dbReference type="EMBL" id="JACAZI010000006">
    <property type="protein sequence ID" value="KAF7357772.1"/>
    <property type="molecule type" value="Genomic_DNA"/>
</dbReference>
<dbReference type="AlphaFoldDB" id="A0A8H6YFU6"/>
<reference evidence="3" key="1">
    <citation type="submission" date="2020-05" db="EMBL/GenBank/DDBJ databases">
        <title>Mycena genomes resolve the evolution of fungal bioluminescence.</title>
        <authorList>
            <person name="Tsai I.J."/>
        </authorList>
    </citation>
    <scope>NUCLEOTIDE SEQUENCE</scope>
    <source>
        <strain evidence="3">CCC161011</strain>
    </source>
</reference>
<dbReference type="Proteomes" id="UP000620124">
    <property type="component" value="Unassembled WGS sequence"/>
</dbReference>